<name>A0ABY5MP03_9HYPH</name>
<dbReference type="InterPro" id="IPR002734">
    <property type="entry name" value="RibDG_C"/>
</dbReference>
<keyword evidence="2" id="KW-0614">Plasmid</keyword>
<evidence type="ECO:0000313" key="3">
    <source>
        <dbReference type="Proteomes" id="UP001342418"/>
    </source>
</evidence>
<evidence type="ECO:0000259" key="1">
    <source>
        <dbReference type="Pfam" id="PF01872"/>
    </source>
</evidence>
<reference evidence="2 3" key="1">
    <citation type="submission" date="2018-07" db="EMBL/GenBank/DDBJ databases">
        <title>Genome sequence of Nitratireductor thuwali#1536.</title>
        <authorList>
            <person name="Michoud G."/>
            <person name="Merlino G."/>
            <person name="Sefrji F.O."/>
            <person name="Daffonchio D."/>
        </authorList>
    </citation>
    <scope>NUCLEOTIDE SEQUENCE [LARGE SCALE GENOMIC DNA]</scope>
    <source>
        <strain evidence="2 3">Nit1536</strain>
        <plasmid evidence="2 3">p1536_1</plasmid>
    </source>
</reference>
<proteinExistence type="predicted"/>
<dbReference type="InterPro" id="IPR050765">
    <property type="entry name" value="Riboflavin_Biosynth_HTPR"/>
</dbReference>
<dbReference type="SUPFAM" id="SSF53597">
    <property type="entry name" value="Dihydrofolate reductase-like"/>
    <property type="match status" value="1"/>
</dbReference>
<sequence>MGKLTYGMMMSLDGFVADPSAHFDDEVLAFINDEMRKTGTEIYGRRMYESMVFWETYDEQKSGSEHAKEFARLWKGLDKLVVSSTLERASSDKTRIARAFRPEEIRRLKAGASKDIAVAGPTLAAHFIKAGLIDEYALYFVPVVIGAGNPVFKGIEGRLDLDLVEERRFSTGMVFLRYAPRNPGMSA</sequence>
<organism evidence="2 3">
    <name type="scientific">Nitratireductor thuwali</name>
    <dbReference type="NCBI Taxonomy" id="2267699"/>
    <lineage>
        <taxon>Bacteria</taxon>
        <taxon>Pseudomonadati</taxon>
        <taxon>Pseudomonadota</taxon>
        <taxon>Alphaproteobacteria</taxon>
        <taxon>Hyphomicrobiales</taxon>
        <taxon>Phyllobacteriaceae</taxon>
        <taxon>Nitratireductor</taxon>
    </lineage>
</organism>
<accession>A0ABY5MP03</accession>
<protein>
    <recommendedName>
        <fullName evidence="1">Bacterial bifunctional deaminase-reductase C-terminal domain-containing protein</fullName>
    </recommendedName>
</protein>
<geneLocation type="plasmid" evidence="2 3">
    <name>p1536_1</name>
</geneLocation>
<dbReference type="RefSeq" id="WP_338532149.1">
    <property type="nucleotide sequence ID" value="NZ_CP030942.1"/>
</dbReference>
<dbReference type="PANTHER" id="PTHR38011">
    <property type="entry name" value="DIHYDROFOLATE REDUCTASE FAMILY PROTEIN (AFU_ORTHOLOGUE AFUA_8G06820)"/>
    <property type="match status" value="1"/>
</dbReference>
<dbReference type="InterPro" id="IPR024072">
    <property type="entry name" value="DHFR-like_dom_sf"/>
</dbReference>
<dbReference type="Gene3D" id="3.40.430.10">
    <property type="entry name" value="Dihydrofolate Reductase, subunit A"/>
    <property type="match status" value="1"/>
</dbReference>
<dbReference type="EMBL" id="CP030942">
    <property type="protein sequence ID" value="UUP19695.1"/>
    <property type="molecule type" value="Genomic_DNA"/>
</dbReference>
<feature type="domain" description="Bacterial bifunctional deaminase-reductase C-terminal" evidence="1">
    <location>
        <begin position="3"/>
        <end position="175"/>
    </location>
</feature>
<dbReference type="Proteomes" id="UP001342418">
    <property type="component" value="Plasmid p1536_1"/>
</dbReference>
<dbReference type="Pfam" id="PF01872">
    <property type="entry name" value="RibD_C"/>
    <property type="match status" value="1"/>
</dbReference>
<evidence type="ECO:0000313" key="2">
    <source>
        <dbReference type="EMBL" id="UUP19695.1"/>
    </source>
</evidence>
<dbReference type="PANTHER" id="PTHR38011:SF11">
    <property type="entry name" value="2,5-DIAMINO-6-RIBOSYLAMINO-4(3H)-PYRIMIDINONE 5'-PHOSPHATE REDUCTASE"/>
    <property type="match status" value="1"/>
</dbReference>
<gene>
    <name evidence="2" type="ORF">NTH_04207</name>
</gene>
<keyword evidence="3" id="KW-1185">Reference proteome</keyword>